<dbReference type="KEGG" id="psic:J4E96_02285"/>
<evidence type="ECO:0000256" key="2">
    <source>
        <dbReference type="ARBA" id="ARBA00022475"/>
    </source>
</evidence>
<evidence type="ECO:0000256" key="6">
    <source>
        <dbReference type="SAM" id="Phobius"/>
    </source>
</evidence>
<keyword evidence="8" id="KW-1185">Reference proteome</keyword>
<protein>
    <submittedName>
        <fullName evidence="7">Flagellar biosynthetic protein FliO</fullName>
    </submittedName>
</protein>
<keyword evidence="3 6" id="KW-0812">Transmembrane</keyword>
<dbReference type="Pfam" id="PF04347">
    <property type="entry name" value="FliO"/>
    <property type="match status" value="1"/>
</dbReference>
<dbReference type="EMBL" id="CP071868">
    <property type="protein sequence ID" value="QTE29882.1"/>
    <property type="molecule type" value="Genomic_DNA"/>
</dbReference>
<dbReference type="Proteomes" id="UP000663937">
    <property type="component" value="Chromosome"/>
</dbReference>
<reference evidence="7" key="1">
    <citation type="submission" date="2021-03" db="EMBL/GenBank/DDBJ databases">
        <title>Pengzhenrongella sicca gen. nov., sp. nov., a new member of suborder Micrococcineae isolated from High-Arctic tundra soil.</title>
        <authorList>
            <person name="Peng F."/>
        </authorList>
    </citation>
    <scope>NUCLEOTIDE SEQUENCE</scope>
    <source>
        <strain evidence="7">LRZ-2</strain>
    </source>
</reference>
<evidence type="ECO:0000313" key="7">
    <source>
        <dbReference type="EMBL" id="QTE29882.1"/>
    </source>
</evidence>
<keyword evidence="4 6" id="KW-1133">Transmembrane helix</keyword>
<evidence type="ECO:0000256" key="5">
    <source>
        <dbReference type="ARBA" id="ARBA00023136"/>
    </source>
</evidence>
<keyword evidence="7" id="KW-0969">Cilium</keyword>
<accession>A0A8A4ZD59</accession>
<dbReference type="GO" id="GO:0044781">
    <property type="term" value="P:bacterial-type flagellum organization"/>
    <property type="evidence" value="ECO:0007669"/>
    <property type="project" value="InterPro"/>
</dbReference>
<evidence type="ECO:0000256" key="4">
    <source>
        <dbReference type="ARBA" id="ARBA00022989"/>
    </source>
</evidence>
<dbReference type="AlphaFoldDB" id="A0A8A4ZD59"/>
<name>A0A8A4ZD59_9MICO</name>
<dbReference type="InterPro" id="IPR022781">
    <property type="entry name" value="Flagellar_biosynth_FliO"/>
</dbReference>
<sequence length="195" mass="19978">MDSLVLGLRVALSLAAVLGLIWYLGRRVAGTSGARKQRSMPLTVIGRQSLGKGASVALVEVAGRVLLLGVGDQGVRVLTEIEPAADGAGRVVPGALAGPDPDALGVELRRELDLAELQLLAVDRAAVHPADADALRAVDAAGAERLAGLAGLAGRAATASAREAGSPRGALHGSILSPTTWRRAVDVVQQRTVRR</sequence>
<keyword evidence="7" id="KW-0966">Cell projection</keyword>
<keyword evidence="2" id="KW-1003">Cell membrane</keyword>
<evidence type="ECO:0000256" key="1">
    <source>
        <dbReference type="ARBA" id="ARBA00004236"/>
    </source>
</evidence>
<keyword evidence="7" id="KW-0282">Flagellum</keyword>
<comment type="subcellular location">
    <subcellularLocation>
        <location evidence="1">Cell membrane</location>
    </subcellularLocation>
</comment>
<dbReference type="GO" id="GO:0016020">
    <property type="term" value="C:membrane"/>
    <property type="evidence" value="ECO:0007669"/>
    <property type="project" value="InterPro"/>
</dbReference>
<evidence type="ECO:0000256" key="3">
    <source>
        <dbReference type="ARBA" id="ARBA00022692"/>
    </source>
</evidence>
<feature type="transmembrane region" description="Helical" evidence="6">
    <location>
        <begin position="6"/>
        <end position="25"/>
    </location>
</feature>
<gene>
    <name evidence="7" type="ORF">J4E96_02285</name>
</gene>
<proteinExistence type="predicted"/>
<dbReference type="RefSeq" id="WP_227424193.1">
    <property type="nucleotide sequence ID" value="NZ_CP071868.1"/>
</dbReference>
<keyword evidence="5 6" id="KW-0472">Membrane</keyword>
<organism evidence="7 8">
    <name type="scientific">Pengzhenrongella sicca</name>
    <dbReference type="NCBI Taxonomy" id="2819238"/>
    <lineage>
        <taxon>Bacteria</taxon>
        <taxon>Bacillati</taxon>
        <taxon>Actinomycetota</taxon>
        <taxon>Actinomycetes</taxon>
        <taxon>Micrococcales</taxon>
        <taxon>Pengzhenrongella</taxon>
    </lineage>
</organism>
<evidence type="ECO:0000313" key="8">
    <source>
        <dbReference type="Proteomes" id="UP000663937"/>
    </source>
</evidence>